<organism evidence="1">
    <name type="scientific">marine metagenome</name>
    <dbReference type="NCBI Taxonomy" id="408172"/>
    <lineage>
        <taxon>unclassified sequences</taxon>
        <taxon>metagenomes</taxon>
        <taxon>ecological metagenomes</taxon>
    </lineage>
</organism>
<dbReference type="AlphaFoldDB" id="A0A383DSF9"/>
<accession>A0A383DSF9</accession>
<proteinExistence type="predicted"/>
<dbReference type="EMBL" id="UINC01219661">
    <property type="protein sequence ID" value="SVE47229.1"/>
    <property type="molecule type" value="Genomic_DNA"/>
</dbReference>
<gene>
    <name evidence="1" type="ORF">METZ01_LOCUS500083</name>
</gene>
<feature type="non-terminal residue" evidence="1">
    <location>
        <position position="234"/>
    </location>
</feature>
<reference evidence="1" key="1">
    <citation type="submission" date="2018-05" db="EMBL/GenBank/DDBJ databases">
        <authorList>
            <person name="Lanie J.A."/>
            <person name="Ng W.-L."/>
            <person name="Kazmierczak K.M."/>
            <person name="Andrzejewski T.M."/>
            <person name="Davidsen T.M."/>
            <person name="Wayne K.J."/>
            <person name="Tettelin H."/>
            <person name="Glass J.I."/>
            <person name="Rusch D."/>
            <person name="Podicherti R."/>
            <person name="Tsui H.-C.T."/>
            <person name="Winkler M.E."/>
        </authorList>
    </citation>
    <scope>NUCLEOTIDE SEQUENCE</scope>
</reference>
<feature type="non-terminal residue" evidence="1">
    <location>
        <position position="1"/>
    </location>
</feature>
<protein>
    <submittedName>
        <fullName evidence="1">Uncharacterized protein</fullName>
    </submittedName>
</protein>
<evidence type="ECO:0000313" key="1">
    <source>
        <dbReference type="EMBL" id="SVE47229.1"/>
    </source>
</evidence>
<name>A0A383DSF9_9ZZZZ</name>
<sequence>PIELQPFLLNNIAYLLDEASSAETVFDGLPIIFVSDDSGHYYIPGSNVNTIDTSGGMQPGKGYQVLISGTESVELVYGEPDDSGLGRSVAIVGASDHYDITRTGVSHPIVIDEITGLVSEGDELVAYADGFAVGVAPVNVNGTSLVVAWKSLYEYGIETDGYYDGDEIELRLYSQELGKELMVSANFNAENYGDAPITIGKIHVLDDYAGPVEFDLTQNYPNPFNPTTTISFSV</sequence>